<reference evidence="1" key="1">
    <citation type="submission" date="2019-01" db="EMBL/GenBank/DDBJ databases">
        <title>Draft genome sequences of three monokaryotic isolates of the white-rot basidiomycete fungus Dichomitus squalens.</title>
        <authorList>
            <consortium name="DOE Joint Genome Institute"/>
            <person name="Lopez S.C."/>
            <person name="Andreopoulos B."/>
            <person name="Pangilinan J."/>
            <person name="Lipzen A."/>
            <person name="Riley R."/>
            <person name="Ahrendt S."/>
            <person name="Ng V."/>
            <person name="Barry K."/>
            <person name="Daum C."/>
            <person name="Grigoriev I.V."/>
            <person name="Hilden K.S."/>
            <person name="Makela M.R."/>
            <person name="de Vries R.P."/>
        </authorList>
    </citation>
    <scope>NUCLEOTIDE SEQUENCE [LARGE SCALE GENOMIC DNA]</scope>
    <source>
        <strain evidence="1">OM18370.1</strain>
    </source>
</reference>
<dbReference type="Proteomes" id="UP000292957">
    <property type="component" value="Unassembled WGS sequence"/>
</dbReference>
<gene>
    <name evidence="1" type="ORF">BD311DRAFT_831597</name>
</gene>
<proteinExistence type="predicted"/>
<protein>
    <recommendedName>
        <fullName evidence="2">F-box domain-containing protein</fullName>
    </recommendedName>
</protein>
<organism evidence="1">
    <name type="scientific">Dichomitus squalens</name>
    <dbReference type="NCBI Taxonomy" id="114155"/>
    <lineage>
        <taxon>Eukaryota</taxon>
        <taxon>Fungi</taxon>
        <taxon>Dikarya</taxon>
        <taxon>Basidiomycota</taxon>
        <taxon>Agaricomycotina</taxon>
        <taxon>Agaricomycetes</taxon>
        <taxon>Polyporales</taxon>
        <taxon>Polyporaceae</taxon>
        <taxon>Dichomitus</taxon>
    </lineage>
</organism>
<dbReference type="OrthoDB" id="3353710at2759"/>
<evidence type="ECO:0000313" key="1">
    <source>
        <dbReference type="EMBL" id="TBU21391.1"/>
    </source>
</evidence>
<dbReference type="EMBL" id="ML143614">
    <property type="protein sequence ID" value="TBU21391.1"/>
    <property type="molecule type" value="Genomic_DNA"/>
</dbReference>
<name>A0A4Q9M6Y1_9APHY</name>
<evidence type="ECO:0008006" key="2">
    <source>
        <dbReference type="Google" id="ProtNLM"/>
    </source>
</evidence>
<accession>A0A4Q9M6Y1</accession>
<dbReference type="AlphaFoldDB" id="A0A4Q9M6Y1"/>
<sequence length="218" mass="24276">MSDDSEAGGFPAYTSPLVRNVLNASQPIDFRDNIGMLLAQDMAAVEEPMGDRPSQTFNSSSPMNTLPPELLGLILTFLYWRAVAIRTPDLWASFAVFHPDLAQECLVRSKTVPLSLSIEYAVSPHVTPILGDSAHRLRSVYVRQKTNIIELIWRQQLFTQELFVEDSDRHFRLEGPPLPEDATSPLPVMFSGVISRLRILVLRGVPMTSGKCHGCRGD</sequence>